<evidence type="ECO:0000313" key="5">
    <source>
        <dbReference type="Proteomes" id="UP001470230"/>
    </source>
</evidence>
<dbReference type="InterPro" id="IPR036770">
    <property type="entry name" value="Ankyrin_rpt-contain_sf"/>
</dbReference>
<dbReference type="PROSITE" id="PS50297">
    <property type="entry name" value="ANK_REP_REGION"/>
    <property type="match status" value="1"/>
</dbReference>
<evidence type="ECO:0000256" key="2">
    <source>
        <dbReference type="ARBA" id="ARBA00023043"/>
    </source>
</evidence>
<protein>
    <recommendedName>
        <fullName evidence="6">Ankyrin repeat protein</fullName>
    </recommendedName>
</protein>
<keyword evidence="2 3" id="KW-0040">ANK repeat</keyword>
<organism evidence="4 5">
    <name type="scientific">Tritrichomonas musculus</name>
    <dbReference type="NCBI Taxonomy" id="1915356"/>
    <lineage>
        <taxon>Eukaryota</taxon>
        <taxon>Metamonada</taxon>
        <taxon>Parabasalia</taxon>
        <taxon>Tritrichomonadida</taxon>
        <taxon>Tritrichomonadidae</taxon>
        <taxon>Tritrichomonas</taxon>
    </lineage>
</organism>
<dbReference type="Pfam" id="PF12796">
    <property type="entry name" value="Ank_2"/>
    <property type="match status" value="1"/>
</dbReference>
<dbReference type="InterPro" id="IPR002110">
    <property type="entry name" value="Ankyrin_rpt"/>
</dbReference>
<sequence length="144" mass="16799">MSPLQFAIDYTPDRIVELFFLHEFQSQSDKIDVNKRSKKRIIGQKGEVFEKTVLYMSIEKNDTNTIKSLLSRADIDINEKSFHYSDDNRIEEKTALHLAVENEDIEIVKLLLEKKEIDINIQDLQGRKPIDCTSDSEIRQLLSQ</sequence>
<dbReference type="SMART" id="SM00248">
    <property type="entry name" value="ANK"/>
    <property type="match status" value="2"/>
</dbReference>
<evidence type="ECO:0000256" key="1">
    <source>
        <dbReference type="ARBA" id="ARBA00022737"/>
    </source>
</evidence>
<dbReference type="SUPFAM" id="SSF48403">
    <property type="entry name" value="Ankyrin repeat"/>
    <property type="match status" value="1"/>
</dbReference>
<dbReference type="Gene3D" id="1.25.40.20">
    <property type="entry name" value="Ankyrin repeat-containing domain"/>
    <property type="match status" value="1"/>
</dbReference>
<feature type="repeat" description="ANK" evidence="3">
    <location>
        <begin position="91"/>
        <end position="114"/>
    </location>
</feature>
<name>A0ABR2HAN0_9EUKA</name>
<dbReference type="PROSITE" id="PS50088">
    <property type="entry name" value="ANK_REPEAT"/>
    <property type="match status" value="1"/>
</dbReference>
<evidence type="ECO:0008006" key="6">
    <source>
        <dbReference type="Google" id="ProtNLM"/>
    </source>
</evidence>
<keyword evidence="5" id="KW-1185">Reference proteome</keyword>
<dbReference type="PANTHER" id="PTHR24198">
    <property type="entry name" value="ANKYRIN REPEAT AND PROTEIN KINASE DOMAIN-CONTAINING PROTEIN"/>
    <property type="match status" value="1"/>
</dbReference>
<evidence type="ECO:0000256" key="3">
    <source>
        <dbReference type="PROSITE-ProRule" id="PRU00023"/>
    </source>
</evidence>
<dbReference type="Proteomes" id="UP001470230">
    <property type="component" value="Unassembled WGS sequence"/>
</dbReference>
<comment type="caution">
    <text evidence="4">The sequence shown here is derived from an EMBL/GenBank/DDBJ whole genome shotgun (WGS) entry which is preliminary data.</text>
</comment>
<keyword evidence="1" id="KW-0677">Repeat</keyword>
<dbReference type="EMBL" id="JAPFFF010000035">
    <property type="protein sequence ID" value="KAK8843298.1"/>
    <property type="molecule type" value="Genomic_DNA"/>
</dbReference>
<gene>
    <name evidence="4" type="ORF">M9Y10_025153</name>
</gene>
<accession>A0ABR2HAN0</accession>
<dbReference type="PANTHER" id="PTHR24198:SF165">
    <property type="entry name" value="ANKYRIN REPEAT-CONTAINING PROTEIN-RELATED"/>
    <property type="match status" value="1"/>
</dbReference>
<reference evidence="4 5" key="1">
    <citation type="submission" date="2024-04" db="EMBL/GenBank/DDBJ databases">
        <title>Tritrichomonas musculus Genome.</title>
        <authorList>
            <person name="Alves-Ferreira E."/>
            <person name="Grigg M."/>
            <person name="Lorenzi H."/>
            <person name="Galac M."/>
        </authorList>
    </citation>
    <scope>NUCLEOTIDE SEQUENCE [LARGE SCALE GENOMIC DNA]</scope>
    <source>
        <strain evidence="4 5">EAF2021</strain>
    </source>
</reference>
<evidence type="ECO:0000313" key="4">
    <source>
        <dbReference type="EMBL" id="KAK8843298.1"/>
    </source>
</evidence>
<proteinExistence type="predicted"/>